<evidence type="ECO:0000313" key="4">
    <source>
        <dbReference type="EMBL" id="NMF65262.1"/>
    </source>
</evidence>
<organism evidence="4 5">
    <name type="scientific">Brasilonema octagenarum UFV-OR1</name>
    <dbReference type="NCBI Taxonomy" id="417115"/>
    <lineage>
        <taxon>Bacteria</taxon>
        <taxon>Bacillati</taxon>
        <taxon>Cyanobacteriota</taxon>
        <taxon>Cyanophyceae</taxon>
        <taxon>Nostocales</taxon>
        <taxon>Scytonemataceae</taxon>
        <taxon>Brasilonema</taxon>
        <taxon>Octagenarum group</taxon>
    </lineage>
</organism>
<evidence type="ECO:0000259" key="3">
    <source>
        <dbReference type="PROSITE" id="PS50110"/>
    </source>
</evidence>
<protein>
    <submittedName>
        <fullName evidence="4">Response regulator</fullName>
    </submittedName>
</protein>
<name>A0ABX1MHA5_9CYAN</name>
<evidence type="ECO:0000313" key="5">
    <source>
        <dbReference type="Proteomes" id="UP000762253"/>
    </source>
</evidence>
<comment type="caution">
    <text evidence="2">Lacks conserved residue(s) required for the propagation of feature annotation.</text>
</comment>
<dbReference type="PROSITE" id="PS50110">
    <property type="entry name" value="RESPONSE_REGULATORY"/>
    <property type="match status" value="1"/>
</dbReference>
<gene>
    <name evidence="4" type="ORF">DP115_21870</name>
</gene>
<dbReference type="InterPro" id="IPR001789">
    <property type="entry name" value="Sig_transdc_resp-reg_receiver"/>
</dbReference>
<dbReference type="Pfam" id="PF00072">
    <property type="entry name" value="Response_reg"/>
    <property type="match status" value="1"/>
</dbReference>
<dbReference type="SMART" id="SM00448">
    <property type="entry name" value="REC"/>
    <property type="match status" value="1"/>
</dbReference>
<comment type="caution">
    <text evidence="4">The sequence shown here is derived from an EMBL/GenBank/DDBJ whole genome shotgun (WGS) entry which is preliminary data.</text>
</comment>
<dbReference type="PANTHER" id="PTHR44591">
    <property type="entry name" value="STRESS RESPONSE REGULATOR PROTEIN 1"/>
    <property type="match status" value="1"/>
</dbReference>
<dbReference type="Gene3D" id="3.40.50.2300">
    <property type="match status" value="1"/>
</dbReference>
<dbReference type="InterPro" id="IPR050595">
    <property type="entry name" value="Bact_response_regulator"/>
</dbReference>
<dbReference type="RefSeq" id="WP_169266839.1">
    <property type="nucleotide sequence ID" value="NZ_QMEC01000096.1"/>
</dbReference>
<dbReference type="SUPFAM" id="SSF52172">
    <property type="entry name" value="CheY-like"/>
    <property type="match status" value="1"/>
</dbReference>
<dbReference type="Proteomes" id="UP000762253">
    <property type="component" value="Unassembled WGS sequence"/>
</dbReference>
<keyword evidence="1" id="KW-0597">Phosphoprotein</keyword>
<feature type="domain" description="Response regulatory" evidence="3">
    <location>
        <begin position="20"/>
        <end position="138"/>
    </location>
</feature>
<evidence type="ECO:0000256" key="1">
    <source>
        <dbReference type="ARBA" id="ARBA00022553"/>
    </source>
</evidence>
<sequence length="141" mass="16104">MLMLFEQTLQNQPSSLDGLRVLVVSNNDDCLWLVRVIFEECFAKTKMARSVDNAIQVIEEWRPDVIISEIRLPKKDGYSLIRFIRNKEAKEGGFIPAVAITSYMCPEEFNTATDAGFQEVIYIPFEIDTLVAVITQLIRVT</sequence>
<dbReference type="EMBL" id="QMEC01000096">
    <property type="protein sequence ID" value="NMF65262.1"/>
    <property type="molecule type" value="Genomic_DNA"/>
</dbReference>
<accession>A0ABX1MHA5</accession>
<keyword evidence="5" id="KW-1185">Reference proteome</keyword>
<dbReference type="PANTHER" id="PTHR44591:SF3">
    <property type="entry name" value="RESPONSE REGULATORY DOMAIN-CONTAINING PROTEIN"/>
    <property type="match status" value="1"/>
</dbReference>
<proteinExistence type="predicted"/>
<evidence type="ECO:0000256" key="2">
    <source>
        <dbReference type="PROSITE-ProRule" id="PRU00169"/>
    </source>
</evidence>
<reference evidence="4 5" key="1">
    <citation type="submission" date="2018-06" db="EMBL/GenBank/DDBJ databases">
        <title>Comparative genomics of Brasilonema spp. strains.</title>
        <authorList>
            <person name="Alvarenga D.O."/>
            <person name="Fiore M.F."/>
            <person name="Varani A.M."/>
        </authorList>
    </citation>
    <scope>NUCLEOTIDE SEQUENCE [LARGE SCALE GENOMIC DNA]</scope>
    <source>
        <strain evidence="4 5">UFV-OR1</strain>
    </source>
</reference>
<dbReference type="InterPro" id="IPR011006">
    <property type="entry name" value="CheY-like_superfamily"/>
</dbReference>